<dbReference type="RefSeq" id="WP_005919379.1">
    <property type="nucleotide sequence ID" value="NZ_ATKF01000073.1"/>
</dbReference>
<keyword evidence="1" id="KW-0732">Signal</keyword>
<gene>
    <name evidence="2" type="ORF">RN87_04795</name>
</gene>
<evidence type="ECO:0008006" key="4">
    <source>
        <dbReference type="Google" id="ProtNLM"/>
    </source>
</evidence>
<protein>
    <recommendedName>
        <fullName evidence="4">Lipoprotein</fullName>
    </recommendedName>
</protein>
<sequence length="150" mass="16778">MKIIKKVLLGMFMLLAFTSCSLLFPDSGPSVTHVSSVSPFTKSQKSVYIEGATVGVEKAIKSRLSQRNWRVSTQDTGNETFAIVFDQLNIDSYEDGGFINTTYHEFTGYVSIFDTRNGERLYVYDFTKQSLDGVLAGIEKGMSEVEKSMR</sequence>
<organism evidence="2">
    <name type="scientific">Fusobacterium hwasookii ChDC F174</name>
    <dbReference type="NCBI Taxonomy" id="1307442"/>
    <lineage>
        <taxon>Bacteria</taxon>
        <taxon>Fusobacteriati</taxon>
        <taxon>Fusobacteriota</taxon>
        <taxon>Fusobacteriia</taxon>
        <taxon>Fusobacteriales</taxon>
        <taxon>Fusobacteriaceae</taxon>
        <taxon>Fusobacterium</taxon>
    </lineage>
</organism>
<reference evidence="2 3" key="1">
    <citation type="submission" date="2015-11" db="EMBL/GenBank/DDBJ databases">
        <authorList>
            <person name="Zhang Y."/>
            <person name="Guo Z."/>
        </authorList>
    </citation>
    <scope>NUCLEOTIDE SEQUENCE [LARGE SCALE GENOMIC DNA]</scope>
    <source>
        <strain evidence="2 3">ChDC F174</strain>
    </source>
</reference>
<feature type="signal peptide" evidence="1">
    <location>
        <begin position="1"/>
        <end position="21"/>
    </location>
</feature>
<evidence type="ECO:0000256" key="1">
    <source>
        <dbReference type="SAM" id="SignalP"/>
    </source>
</evidence>
<accession>A0A0S2ZLM4</accession>
<evidence type="ECO:0000313" key="2">
    <source>
        <dbReference type="EMBL" id="ALQ39853.1"/>
    </source>
</evidence>
<evidence type="ECO:0000313" key="3">
    <source>
        <dbReference type="Proteomes" id="UP000063275"/>
    </source>
</evidence>
<dbReference type="Proteomes" id="UP000063275">
    <property type="component" value="Chromosome"/>
</dbReference>
<proteinExistence type="predicted"/>
<dbReference type="PROSITE" id="PS51257">
    <property type="entry name" value="PROKAR_LIPOPROTEIN"/>
    <property type="match status" value="1"/>
</dbReference>
<dbReference type="KEGG" id="fhw:RN87_04795"/>
<dbReference type="EMBL" id="CP013331">
    <property type="protein sequence ID" value="ALQ39853.1"/>
    <property type="molecule type" value="Genomic_DNA"/>
</dbReference>
<dbReference type="OrthoDB" id="87661at2"/>
<dbReference type="AlphaFoldDB" id="A0A0S2ZLM4"/>
<feature type="chain" id="PRO_5006608671" description="Lipoprotein" evidence="1">
    <location>
        <begin position="22"/>
        <end position="150"/>
    </location>
</feature>
<name>A0A0S2ZLM4_9FUSO</name>